<organism evidence="2 3">
    <name type="scientific">Methanocella paludicola (strain DSM 17711 / JCM 13418 / NBRC 101707 / SANAE)</name>
    <dbReference type="NCBI Taxonomy" id="304371"/>
    <lineage>
        <taxon>Archaea</taxon>
        <taxon>Methanobacteriati</taxon>
        <taxon>Methanobacteriota</taxon>
        <taxon>Stenosarchaea group</taxon>
        <taxon>Methanomicrobia</taxon>
        <taxon>Methanocellales</taxon>
        <taxon>Methanocellaceae</taxon>
        <taxon>Methanocella</taxon>
    </lineage>
</organism>
<name>D1Z1C5_METPS</name>
<keyword evidence="1" id="KW-0812">Transmembrane</keyword>
<sequence>MINEEKPGLMNMLWKYKFIIALAATAAILAATTYYYYDQSNDRAADLSLKNTELDGLGAKYLNLSNEHTALIISNNNLTERYNNLSDMYNGLSSNESSLRSDYNSLRSSVDGFQENGPRIALSYNTYLSGSGDGQKRYLVTNAYNVGDNKASRVTIKCRIIFDGQPNLNEQTFTNVAPLDKRNYTWELSPLAQIESVWVEYN</sequence>
<accession>D1Z1C5</accession>
<reference evidence="3" key="3">
    <citation type="journal article" date="2011" name="PLoS ONE">
        <title>Genome sequence of a mesophilic hydrogenotrophic methanogen Methanocella paludicola, the first cultivated representative of the order Methanocellales.</title>
        <authorList>
            <person name="Sakai S."/>
            <person name="Takaki Y."/>
            <person name="Shimamura S."/>
            <person name="Sekine M."/>
            <person name="Tajima T."/>
            <person name="Kosugi H."/>
            <person name="Ichikawa N."/>
            <person name="Tasumi E."/>
            <person name="Hiraki A.T."/>
            <person name="Shimizu A."/>
            <person name="Kato Y."/>
            <person name="Nishiko R."/>
            <person name="Mori K."/>
            <person name="Fujita N."/>
            <person name="Imachi H."/>
            <person name="Takai K."/>
        </authorList>
    </citation>
    <scope>NUCLEOTIDE SEQUENCE [LARGE SCALE GENOMIC DNA]</scope>
    <source>
        <strain evidence="3">DSM 17711 / JCM 13418 / NBRC 101707 / SANAE</strain>
    </source>
</reference>
<evidence type="ECO:0000256" key="1">
    <source>
        <dbReference type="SAM" id="Phobius"/>
    </source>
</evidence>
<dbReference type="EMBL" id="AP011532">
    <property type="protein sequence ID" value="BAI62497.1"/>
    <property type="molecule type" value="Genomic_DNA"/>
</dbReference>
<reference evidence="2 3" key="1">
    <citation type="journal article" date="2007" name="Appl. Environ. Microbiol.">
        <title>Isolation of key methanogens for global methane emission from rice paddy fields: a novel isolate affiliated with the clone cluster rice cluster I.</title>
        <authorList>
            <person name="Sakai S."/>
            <person name="Imachi H."/>
            <person name="Sekiguchi Y."/>
            <person name="Ohashi A."/>
            <person name="Harada H."/>
            <person name="Kamagata Y."/>
        </authorList>
    </citation>
    <scope>NUCLEOTIDE SEQUENCE [LARGE SCALE GENOMIC DNA]</scope>
    <source>
        <strain evidence="3">DSM 17711 / JCM 13418 / NBRC 101707 / SANAE</strain>
    </source>
</reference>
<feature type="transmembrane region" description="Helical" evidence="1">
    <location>
        <begin position="16"/>
        <end position="37"/>
    </location>
</feature>
<gene>
    <name evidence="2" type="ordered locus">MCP_2425</name>
</gene>
<keyword evidence="1" id="KW-1133">Transmembrane helix</keyword>
<dbReference type="OrthoDB" id="384374at2157"/>
<keyword evidence="3" id="KW-1185">Reference proteome</keyword>
<dbReference type="GeneID" id="8683231"/>
<evidence type="ECO:0000313" key="3">
    <source>
        <dbReference type="Proteomes" id="UP000001882"/>
    </source>
</evidence>
<evidence type="ECO:0000313" key="2">
    <source>
        <dbReference type="EMBL" id="BAI62497.1"/>
    </source>
</evidence>
<dbReference type="Gene3D" id="1.20.5.1000">
    <property type="entry name" value="arf6 gtpase in complex with a specific effector, jip4"/>
    <property type="match status" value="1"/>
</dbReference>
<dbReference type="AlphaFoldDB" id="D1Z1C5"/>
<keyword evidence="1" id="KW-0472">Membrane</keyword>
<protein>
    <submittedName>
        <fullName evidence="2">Uncharacterized protein</fullName>
    </submittedName>
</protein>
<dbReference type="Proteomes" id="UP000001882">
    <property type="component" value="Chromosome"/>
</dbReference>
<dbReference type="RefSeq" id="WP_012901171.1">
    <property type="nucleotide sequence ID" value="NC_013665.1"/>
</dbReference>
<dbReference type="KEGG" id="mpd:MCP_2425"/>
<proteinExistence type="predicted"/>
<dbReference type="eggNOG" id="arCOG11277">
    <property type="taxonomic scope" value="Archaea"/>
</dbReference>
<reference evidence="2 3" key="2">
    <citation type="journal article" date="2008" name="Int. J. Syst. Evol. Microbiol.">
        <title>Methanocella paludicola gen. nov., sp. nov., a methane-producing archaeon, the first isolate of the lineage 'Rice Cluster I', and proposal of the new archaeal order Methanocellales ord. nov.</title>
        <authorList>
            <person name="Sakai S."/>
            <person name="Imachi H."/>
            <person name="Hanada S."/>
            <person name="Ohashi A."/>
            <person name="Harada H."/>
            <person name="Kamagata Y."/>
        </authorList>
    </citation>
    <scope>NUCLEOTIDE SEQUENCE [LARGE SCALE GENOMIC DNA]</scope>
    <source>
        <strain evidence="3">DSM 17711 / JCM 13418 / NBRC 101707 / SANAE</strain>
    </source>
</reference>
<dbReference type="InParanoid" id="D1Z1C5"/>